<protein>
    <recommendedName>
        <fullName evidence="1">UPF0342 protein KIM322_10230</fullName>
    </recommendedName>
</protein>
<gene>
    <name evidence="2" type="ORF">KIM322_10230</name>
</gene>
<reference evidence="2 3" key="1">
    <citation type="journal article" date="2023" name="Microbiol. Spectr.">
        <title>Symbiosis of Carpenter Bees with Uncharacterized Lactic Acid Bacteria Showing NAD Auxotrophy.</title>
        <authorList>
            <person name="Kawasaki S."/>
            <person name="Ozawa K."/>
            <person name="Mori T."/>
            <person name="Yamamoto A."/>
            <person name="Ito M."/>
            <person name="Ohkuma M."/>
            <person name="Sakamoto M."/>
            <person name="Matsutani M."/>
        </authorList>
    </citation>
    <scope>NUCLEOTIDE SEQUENCE [LARGE SCALE GENOMIC DNA]</scope>
    <source>
        <strain evidence="2 3">Kim32-2</strain>
    </source>
</reference>
<keyword evidence="3" id="KW-1185">Reference proteome</keyword>
<dbReference type="InterPro" id="IPR023378">
    <property type="entry name" value="YheA/YmcA-like_dom_sf"/>
</dbReference>
<accession>A0ABN6SNM5</accession>
<dbReference type="Gene3D" id="1.20.1500.10">
    <property type="entry name" value="YheA/YmcA-like"/>
    <property type="match status" value="1"/>
</dbReference>
<proteinExistence type="inferred from homology"/>
<organism evidence="2 3">
    <name type="scientific">Lactobacillus xylocopicola</name>
    <dbReference type="NCBI Taxonomy" id="2976676"/>
    <lineage>
        <taxon>Bacteria</taxon>
        <taxon>Bacillati</taxon>
        <taxon>Bacillota</taxon>
        <taxon>Bacilli</taxon>
        <taxon>Lactobacillales</taxon>
        <taxon>Lactobacillaceae</taxon>
        <taxon>Lactobacillus</taxon>
    </lineage>
</organism>
<evidence type="ECO:0000313" key="3">
    <source>
        <dbReference type="Proteomes" id="UP001321741"/>
    </source>
</evidence>
<dbReference type="RefSeq" id="WP_317637012.1">
    <property type="nucleotide sequence ID" value="NZ_AP026803.1"/>
</dbReference>
<evidence type="ECO:0000313" key="2">
    <source>
        <dbReference type="EMBL" id="BDR60762.1"/>
    </source>
</evidence>
<dbReference type="Pfam" id="PF06133">
    <property type="entry name" value="Com_YlbF"/>
    <property type="match status" value="1"/>
</dbReference>
<name>A0ABN6SNM5_9LACO</name>
<dbReference type="InterPro" id="IPR010368">
    <property type="entry name" value="Com_YlbF"/>
</dbReference>
<dbReference type="Proteomes" id="UP001321741">
    <property type="component" value="Chromosome"/>
</dbReference>
<dbReference type="SUPFAM" id="SSF158622">
    <property type="entry name" value="YheA/YmcA-like"/>
    <property type="match status" value="1"/>
</dbReference>
<dbReference type="EMBL" id="AP026803">
    <property type="protein sequence ID" value="BDR60762.1"/>
    <property type="molecule type" value="Genomic_DNA"/>
</dbReference>
<comment type="similarity">
    <text evidence="1">Belongs to the UPF0342 family.</text>
</comment>
<sequence length="116" mass="13110">MVNIYDSANQLAADLQKVDEFKALEQAVEGVKGNADSSALFAEMNKMQTEIIDTQSQGKELSKEQQASYQQLNERLQKDPLIMKLLQTEQGLYKTLDEVQKAITKPVNDLYEGLRD</sequence>
<evidence type="ECO:0000256" key="1">
    <source>
        <dbReference type="HAMAP-Rule" id="MF_01526"/>
    </source>
</evidence>
<dbReference type="HAMAP" id="MF_01526">
    <property type="entry name" value="UPF0342"/>
    <property type="match status" value="1"/>
</dbReference>